<dbReference type="PIRSF" id="PIRSF016521">
    <property type="entry name" value="Acyl-CoA_hydro"/>
    <property type="match status" value="1"/>
</dbReference>
<dbReference type="PANTHER" id="PTHR10824">
    <property type="entry name" value="ACYL-COENZYME A THIOESTERASE-RELATED"/>
    <property type="match status" value="1"/>
</dbReference>
<evidence type="ECO:0000259" key="3">
    <source>
        <dbReference type="Pfam" id="PF08840"/>
    </source>
</evidence>
<dbReference type="EMBL" id="BAABRP010000013">
    <property type="protein sequence ID" value="GAA5514112.1"/>
    <property type="molecule type" value="Genomic_DNA"/>
</dbReference>
<evidence type="ECO:0000313" key="4">
    <source>
        <dbReference type="EMBL" id="GAA5514112.1"/>
    </source>
</evidence>
<accession>A0ABP9W9T6</accession>
<dbReference type="SUPFAM" id="SSF53474">
    <property type="entry name" value="alpha/beta-Hydrolases"/>
    <property type="match status" value="1"/>
</dbReference>
<evidence type="ECO:0000313" key="5">
    <source>
        <dbReference type="Proteomes" id="UP001401887"/>
    </source>
</evidence>
<dbReference type="Gene3D" id="2.60.40.2240">
    <property type="entry name" value="Acyl-CoA thioester hydrolase/BAAT N-terminal domain"/>
    <property type="match status" value="1"/>
</dbReference>
<evidence type="ECO:0000256" key="1">
    <source>
        <dbReference type="ARBA" id="ARBA00006538"/>
    </source>
</evidence>
<evidence type="ECO:0000259" key="2">
    <source>
        <dbReference type="Pfam" id="PF04775"/>
    </source>
</evidence>
<sequence>MPLNVTPDALLSAPFNLQASELPPLTEVTVTAETTDIHGEVWRSWASFRTSDDGQLDLAHSPALDGSYQGTDPSGLIWSLRPRPALFPAFFEMPPGGYDLTLSLLIGEQEQDRATTRRLSRWPDLQVQDVRENGLYGQLFMPAPGRELRGACLCLGGSEGGLYDTVAALLASEGFVVLNLAYFGVPDSGLPADLINLPLEYFHDAIRWLRARPEVVGRRIGVTGASKGAEAALLTGSMFPEEVGAVAAIASGGLVFEGIDRTGQFPAGQRMSSWSLGGDPLPYIPYRADWQAFFAGPGPYNMTPIHREAVARASREEIGAATIPVERIAGPVLLVSGGEDQVWPATELSEVAQFQREQAGLPVQHLADPAAGHSLSLPGLPTYVSVPWTAMGGEEQANAHLQALAWQARVETLSAVWK</sequence>
<dbReference type="Proteomes" id="UP001401887">
    <property type="component" value="Unassembled WGS sequence"/>
</dbReference>
<protein>
    <recommendedName>
        <fullName evidence="6">Acyl-CoA thioester hydrolase</fullName>
    </recommendedName>
</protein>
<keyword evidence="5" id="KW-1185">Reference proteome</keyword>
<organism evidence="4 5">
    <name type="scientific">Deinococcus carri</name>
    <dbReference type="NCBI Taxonomy" id="1211323"/>
    <lineage>
        <taxon>Bacteria</taxon>
        <taxon>Thermotogati</taxon>
        <taxon>Deinococcota</taxon>
        <taxon>Deinococci</taxon>
        <taxon>Deinococcales</taxon>
        <taxon>Deinococcaceae</taxon>
        <taxon>Deinococcus</taxon>
    </lineage>
</organism>
<feature type="domain" description="BAAT/Acyl-CoA thioester hydrolase C-terminal" evidence="3">
    <location>
        <begin position="198"/>
        <end position="410"/>
    </location>
</feature>
<dbReference type="Pfam" id="PF08840">
    <property type="entry name" value="BAAT_C"/>
    <property type="match status" value="1"/>
</dbReference>
<gene>
    <name evidence="4" type="ORF">Dcar01_02864</name>
</gene>
<name>A0ABP9W9T6_9DEIO</name>
<comment type="caution">
    <text evidence="4">The sequence shown here is derived from an EMBL/GenBank/DDBJ whole genome shotgun (WGS) entry which is preliminary data.</text>
</comment>
<reference evidence="4 5" key="1">
    <citation type="submission" date="2024-02" db="EMBL/GenBank/DDBJ databases">
        <title>Deinococcus carri NBRC 110142.</title>
        <authorList>
            <person name="Ichikawa N."/>
            <person name="Katano-Makiyama Y."/>
            <person name="Hidaka K."/>
        </authorList>
    </citation>
    <scope>NUCLEOTIDE SEQUENCE [LARGE SCALE GENOMIC DNA]</scope>
    <source>
        <strain evidence="4 5">NBRC 110142</strain>
    </source>
</reference>
<dbReference type="Pfam" id="PF04775">
    <property type="entry name" value="Bile_Hydr_Trans"/>
    <property type="match status" value="1"/>
</dbReference>
<feature type="domain" description="Acyl-CoA thioester hydrolase/bile acid-CoA amino acid N-acetyltransferase" evidence="2">
    <location>
        <begin position="14"/>
        <end position="132"/>
    </location>
</feature>
<dbReference type="InterPro" id="IPR006862">
    <property type="entry name" value="Thio_Ohase/aa_AcTrfase"/>
</dbReference>
<dbReference type="RefSeq" id="WP_345466418.1">
    <property type="nucleotide sequence ID" value="NZ_BAABRP010000013.1"/>
</dbReference>
<dbReference type="InterPro" id="IPR014940">
    <property type="entry name" value="BAAT_C"/>
</dbReference>
<dbReference type="InterPro" id="IPR016662">
    <property type="entry name" value="Acyl-CoA_thioEstase_long-chain"/>
</dbReference>
<evidence type="ECO:0008006" key="6">
    <source>
        <dbReference type="Google" id="ProtNLM"/>
    </source>
</evidence>
<dbReference type="InterPro" id="IPR029058">
    <property type="entry name" value="AB_hydrolase_fold"/>
</dbReference>
<proteinExistence type="inferred from homology"/>
<dbReference type="PANTHER" id="PTHR10824:SF4">
    <property type="entry name" value="ACYL-COENZYME A THIOESTERASE 1-LIKE"/>
    <property type="match status" value="1"/>
</dbReference>
<dbReference type="Gene3D" id="3.40.50.1820">
    <property type="entry name" value="alpha/beta hydrolase"/>
    <property type="match status" value="1"/>
</dbReference>
<dbReference type="InterPro" id="IPR042490">
    <property type="entry name" value="Thio_Ohase/BAAT_N"/>
</dbReference>
<comment type="similarity">
    <text evidence="1">Belongs to the C/M/P thioester hydrolase family.</text>
</comment>